<reference evidence="1" key="1">
    <citation type="submission" date="2021-09" db="EMBL/GenBank/DDBJ databases">
        <authorList>
            <consortium name="AG Swart"/>
            <person name="Singh M."/>
            <person name="Singh A."/>
            <person name="Seah K."/>
            <person name="Emmerich C."/>
        </authorList>
    </citation>
    <scope>NUCLEOTIDE SEQUENCE</scope>
    <source>
        <strain evidence="1">ATCC30299</strain>
    </source>
</reference>
<comment type="caution">
    <text evidence="1">The sequence shown here is derived from an EMBL/GenBank/DDBJ whole genome shotgun (WGS) entry which is preliminary data.</text>
</comment>
<protein>
    <submittedName>
        <fullName evidence="1">Uncharacterized protein</fullName>
    </submittedName>
</protein>
<name>A0AAU9JPG3_9CILI</name>
<dbReference type="EMBL" id="CAJZBQ010000044">
    <property type="protein sequence ID" value="CAG9327854.1"/>
    <property type="molecule type" value="Genomic_DNA"/>
</dbReference>
<gene>
    <name evidence="1" type="ORF">BSTOLATCC_MIC44480</name>
</gene>
<organism evidence="1 2">
    <name type="scientific">Blepharisma stoltei</name>
    <dbReference type="NCBI Taxonomy" id="1481888"/>
    <lineage>
        <taxon>Eukaryota</taxon>
        <taxon>Sar</taxon>
        <taxon>Alveolata</taxon>
        <taxon>Ciliophora</taxon>
        <taxon>Postciliodesmatophora</taxon>
        <taxon>Heterotrichea</taxon>
        <taxon>Heterotrichida</taxon>
        <taxon>Blepharismidae</taxon>
        <taxon>Blepharisma</taxon>
    </lineage>
</organism>
<dbReference type="AlphaFoldDB" id="A0AAU9JPG3"/>
<keyword evidence="2" id="KW-1185">Reference proteome</keyword>
<proteinExistence type="predicted"/>
<evidence type="ECO:0000313" key="2">
    <source>
        <dbReference type="Proteomes" id="UP001162131"/>
    </source>
</evidence>
<accession>A0AAU9JPG3</accession>
<sequence>MDLSESQSARKERVTSLKNVSGKIEFIVDDLLTNIESLRRRILEDSMAHSKTIHELTTNLHKLKIERTESSVKLLKLQDSMNKQLHEVTKELLRQISDYKMMAQSRASVLREIKALLVERTNKFLINPLSSRDFELDEVNKLTETHENDIKTKMNSIKTKKPFENLINHWNQKVSESDETMVRGEEMIKEINESFETAAAGYESSLEAEIEKITAQSLRQQEEFDYLIS</sequence>
<evidence type="ECO:0000313" key="1">
    <source>
        <dbReference type="EMBL" id="CAG9327854.1"/>
    </source>
</evidence>
<dbReference type="Proteomes" id="UP001162131">
    <property type="component" value="Unassembled WGS sequence"/>
</dbReference>